<gene>
    <name evidence="2" type="ORF">FB557_0922</name>
</gene>
<name>A0A560WIX9_9MICO</name>
<organism evidence="2 3">
    <name type="scientific">Marihabitans asiaticum</name>
    <dbReference type="NCBI Taxonomy" id="415218"/>
    <lineage>
        <taxon>Bacteria</taxon>
        <taxon>Bacillati</taxon>
        <taxon>Actinomycetota</taxon>
        <taxon>Actinomycetes</taxon>
        <taxon>Micrococcales</taxon>
        <taxon>Intrasporangiaceae</taxon>
        <taxon>Marihabitans</taxon>
    </lineage>
</organism>
<reference evidence="2 3" key="1">
    <citation type="submission" date="2019-06" db="EMBL/GenBank/DDBJ databases">
        <title>Sequencing the genomes of 1000 actinobacteria strains.</title>
        <authorList>
            <person name="Klenk H.-P."/>
        </authorList>
    </citation>
    <scope>NUCLEOTIDE SEQUENCE [LARGE SCALE GENOMIC DNA]</scope>
    <source>
        <strain evidence="2 3">DSM 18935</strain>
    </source>
</reference>
<keyword evidence="3" id="KW-1185">Reference proteome</keyword>
<accession>A0A560WIX9</accession>
<feature type="compositionally biased region" description="Low complexity" evidence="1">
    <location>
        <begin position="276"/>
        <end position="288"/>
    </location>
</feature>
<protein>
    <recommendedName>
        <fullName evidence="4">Bacteriocin biosynthesis cyclodehydratase domain-containing protein</fullName>
    </recommendedName>
</protein>
<dbReference type="Proteomes" id="UP000315628">
    <property type="component" value="Unassembled WGS sequence"/>
</dbReference>
<dbReference type="Gene3D" id="3.40.50.720">
    <property type="entry name" value="NAD(P)-binding Rossmann-like Domain"/>
    <property type="match status" value="1"/>
</dbReference>
<evidence type="ECO:0000313" key="2">
    <source>
        <dbReference type="EMBL" id="TWD17355.1"/>
    </source>
</evidence>
<dbReference type="EMBL" id="VIUW01000001">
    <property type="protein sequence ID" value="TWD17355.1"/>
    <property type="molecule type" value="Genomic_DNA"/>
</dbReference>
<evidence type="ECO:0000256" key="1">
    <source>
        <dbReference type="SAM" id="MobiDB-lite"/>
    </source>
</evidence>
<evidence type="ECO:0008006" key="4">
    <source>
        <dbReference type="Google" id="ProtNLM"/>
    </source>
</evidence>
<proteinExistence type="predicted"/>
<feature type="region of interest" description="Disordered" evidence="1">
    <location>
        <begin position="270"/>
        <end position="294"/>
    </location>
</feature>
<dbReference type="AlphaFoldDB" id="A0A560WIX9"/>
<comment type="caution">
    <text evidence="2">The sequence shown here is derived from an EMBL/GenBank/DDBJ whole genome shotgun (WGS) entry which is preliminary data.</text>
</comment>
<sequence length="294" mass="30665">MTRRPRLTRPIQPLARPDGAIQLGLDPRSALVTRGVTAAECRWLSTLDGSREEGQVITAAAAHGITAERAESLIASFAEHGLVDRDGVVPDLRKAVAVVGAGSVPAHLAETLREAGVHPVRRLIDGLSDDEPAAAELAVLVCPVPVPAGAGETWRAAGTAHLPVWCGRTHASVGPLVVPGAGPCLQCLELTRVTLDPGWSWIRAQISRPQVGPVVPVEAEVTLRSLVVGIAAGVVIDTLTSGPDPSGWSLDAFAPGPCLERRRWPRQPGCPRCGVDQAASPPADAQAPGRQWAG</sequence>
<dbReference type="OrthoDB" id="4426339at2"/>
<evidence type="ECO:0000313" key="3">
    <source>
        <dbReference type="Proteomes" id="UP000315628"/>
    </source>
</evidence>
<dbReference type="RefSeq" id="WP_144855926.1">
    <property type="nucleotide sequence ID" value="NZ_BAAAYT010000002.1"/>
</dbReference>